<protein>
    <submittedName>
        <fullName evidence="3">Single-stranded-DNA-specific exonuclease RecJ</fullName>
        <ecNumber evidence="3">3.1.-.-</ecNumber>
    </submittedName>
</protein>
<dbReference type="InterPro" id="IPR041122">
    <property type="entry name" value="RecJ_OB"/>
</dbReference>
<dbReference type="AlphaFoldDB" id="A0A2U3QFG6"/>
<dbReference type="PANTHER" id="PTHR30255">
    <property type="entry name" value="SINGLE-STRANDED-DNA-SPECIFIC EXONUCLEASE RECJ"/>
    <property type="match status" value="1"/>
</dbReference>
<dbReference type="PANTHER" id="PTHR30255:SF2">
    <property type="entry name" value="SINGLE-STRANDED-DNA-SPECIFIC EXONUCLEASE RECJ"/>
    <property type="match status" value="1"/>
</dbReference>
<dbReference type="Proteomes" id="UP000245125">
    <property type="component" value="Unassembled WGS sequence"/>
</dbReference>
<keyword evidence="3" id="KW-0540">Nuclease</keyword>
<dbReference type="EMBL" id="OUUY01000062">
    <property type="protein sequence ID" value="SPQ00158.1"/>
    <property type="molecule type" value="Genomic_DNA"/>
</dbReference>
<dbReference type="InterPro" id="IPR051673">
    <property type="entry name" value="SSDNA_exonuclease_RecJ"/>
</dbReference>
<feature type="domain" description="RecJ OB" evidence="2">
    <location>
        <begin position="25"/>
        <end position="128"/>
    </location>
</feature>
<evidence type="ECO:0000256" key="1">
    <source>
        <dbReference type="ARBA" id="ARBA00022801"/>
    </source>
</evidence>
<keyword evidence="4" id="KW-1185">Reference proteome</keyword>
<proteinExistence type="predicted"/>
<gene>
    <name evidence="3" type="ORF">NBG4_180034</name>
</gene>
<evidence type="ECO:0000313" key="3">
    <source>
        <dbReference type="EMBL" id="SPQ00158.1"/>
    </source>
</evidence>
<dbReference type="Gene3D" id="2.40.50.460">
    <property type="match status" value="1"/>
</dbReference>
<dbReference type="EC" id="3.1.-.-" evidence="3"/>
<dbReference type="GO" id="GO:0004527">
    <property type="term" value="F:exonuclease activity"/>
    <property type="evidence" value="ECO:0007669"/>
    <property type="project" value="UniProtKB-KW"/>
</dbReference>
<accession>A0A2U3QFG6</accession>
<name>A0A2U3QFG6_9BACT</name>
<organism evidence="3 4">
    <name type="scientific">Candidatus Sulfobium mesophilum</name>
    <dbReference type="NCBI Taxonomy" id="2016548"/>
    <lineage>
        <taxon>Bacteria</taxon>
        <taxon>Pseudomonadati</taxon>
        <taxon>Nitrospirota</taxon>
        <taxon>Nitrospiria</taxon>
        <taxon>Nitrospirales</taxon>
        <taxon>Nitrospiraceae</taxon>
        <taxon>Candidatus Sulfobium</taxon>
    </lineage>
</organism>
<evidence type="ECO:0000313" key="4">
    <source>
        <dbReference type="Proteomes" id="UP000245125"/>
    </source>
</evidence>
<sequence length="141" mass="15792">MRDFERRLRCLCDTVETGKPADLTIDADVSLSEMNFGLIRELNMLEPLGLGNPEPLFGGRMLDVLSPRIVGSRHVRMKLCQRSYCVDTIGFDMGGFIDKLDLYETVDAVFTPTVNEWNGGRNIQLVLRAFRPSSCVSSSES</sequence>
<reference evidence="4" key="1">
    <citation type="submission" date="2018-03" db="EMBL/GenBank/DDBJ databases">
        <authorList>
            <person name="Zecchin S."/>
        </authorList>
    </citation>
    <scope>NUCLEOTIDE SEQUENCE [LARGE SCALE GENOMIC DNA]</scope>
</reference>
<keyword evidence="1 3" id="KW-0378">Hydrolase</keyword>
<dbReference type="Pfam" id="PF17768">
    <property type="entry name" value="RecJ_OB"/>
    <property type="match status" value="1"/>
</dbReference>
<evidence type="ECO:0000259" key="2">
    <source>
        <dbReference type="Pfam" id="PF17768"/>
    </source>
</evidence>
<keyword evidence="3" id="KW-0269">Exonuclease</keyword>